<dbReference type="RefSeq" id="WP_386432911.1">
    <property type="nucleotide sequence ID" value="NZ_JBHSBB010000014.1"/>
</dbReference>
<name>A0ABV8HUI8_9ACTN</name>
<gene>
    <name evidence="1" type="ORF">ACFO3J_24285</name>
</gene>
<evidence type="ECO:0000313" key="2">
    <source>
        <dbReference type="Proteomes" id="UP001595765"/>
    </source>
</evidence>
<organism evidence="1 2">
    <name type="scientific">Streptomyces polygonati</name>
    <dbReference type="NCBI Taxonomy" id="1617087"/>
    <lineage>
        <taxon>Bacteria</taxon>
        <taxon>Bacillati</taxon>
        <taxon>Actinomycetota</taxon>
        <taxon>Actinomycetes</taxon>
        <taxon>Kitasatosporales</taxon>
        <taxon>Streptomycetaceae</taxon>
        <taxon>Streptomyces</taxon>
    </lineage>
</organism>
<sequence>MTKQLTTQNATITTASVEVKTLTISGKQVTLAVFRQLREENVLHPLNATVDGDLWGTVNYHPDRCADAPEHLHVVWQKGSELRRAHIPAPSHAAFRHLYAGLHVEALIADGLGPGDIRTKAGPQCIQVVGNNRPGTTGFARFTHRGVHFHGPVRSEFIDAYYRREKLPTDELWGRIRHVAGPEATAETIADKLPAFAYTEAWRQLRALPQLFIAV</sequence>
<dbReference type="Proteomes" id="UP001595765">
    <property type="component" value="Unassembled WGS sequence"/>
</dbReference>
<dbReference type="EMBL" id="JBHSBB010000014">
    <property type="protein sequence ID" value="MFC4034571.1"/>
    <property type="molecule type" value="Genomic_DNA"/>
</dbReference>
<accession>A0ABV8HUI8</accession>
<reference evidence="2" key="1">
    <citation type="journal article" date="2019" name="Int. J. Syst. Evol. Microbiol.">
        <title>The Global Catalogue of Microorganisms (GCM) 10K type strain sequencing project: providing services to taxonomists for standard genome sequencing and annotation.</title>
        <authorList>
            <consortium name="The Broad Institute Genomics Platform"/>
            <consortium name="The Broad Institute Genome Sequencing Center for Infectious Disease"/>
            <person name="Wu L."/>
            <person name="Ma J."/>
        </authorList>
    </citation>
    <scope>NUCLEOTIDE SEQUENCE [LARGE SCALE GENOMIC DNA]</scope>
    <source>
        <strain evidence="2">CGMCC 4.7237</strain>
    </source>
</reference>
<protein>
    <submittedName>
        <fullName evidence="1">Uncharacterized protein</fullName>
    </submittedName>
</protein>
<keyword evidence="2" id="KW-1185">Reference proteome</keyword>
<proteinExistence type="predicted"/>
<evidence type="ECO:0000313" key="1">
    <source>
        <dbReference type="EMBL" id="MFC4034571.1"/>
    </source>
</evidence>
<comment type="caution">
    <text evidence="1">The sequence shown here is derived from an EMBL/GenBank/DDBJ whole genome shotgun (WGS) entry which is preliminary data.</text>
</comment>